<evidence type="ECO:0000313" key="4">
    <source>
        <dbReference type="EMBL" id="TBW77824.1"/>
    </source>
</evidence>
<evidence type="ECO:0000313" key="2">
    <source>
        <dbReference type="EMBL" id="NMK55505.1"/>
    </source>
</evidence>
<evidence type="ECO:0000313" key="7">
    <source>
        <dbReference type="Proteomes" id="UP000550736"/>
    </source>
</evidence>
<comment type="caution">
    <text evidence="4">The sequence shown here is derived from an EMBL/GenBank/DDBJ whole genome shotgun (WGS) entry which is preliminary data.</text>
</comment>
<reference evidence="6 7" key="2">
    <citation type="submission" date="2020-04" db="EMBL/GenBank/DDBJ databases">
        <title>The Epidemiology and Molecular Characteristics of Linezolid-Resistant Staphylococcus capitis in Huashan Hospital, Shanghai.</title>
        <authorList>
            <person name="Ding L."/>
            <person name="Li P."/>
            <person name="Yang Y."/>
            <person name="Lin D."/>
            <person name="Xu X."/>
        </authorList>
    </citation>
    <scope>NUCLEOTIDE SEQUENCE [LARGE SCALE GENOMIC DNA]</scope>
    <source>
        <strain evidence="3 7">12-86</strain>
        <strain evidence="2 6">17-84</strain>
    </source>
</reference>
<accession>A0A7X9WDI9</accession>
<dbReference type="Proteomes" id="UP000291949">
    <property type="component" value="Unassembled WGS sequence"/>
</dbReference>
<evidence type="ECO:0000259" key="1">
    <source>
        <dbReference type="Pfam" id="PF13454"/>
    </source>
</evidence>
<dbReference type="InterPro" id="IPR036188">
    <property type="entry name" value="FAD/NAD-bd_sf"/>
</dbReference>
<sequence length="386" mass="44207">MHWTIIGGGIQGTTVAIKLRNEGISSNQLTIIDPYPSLCEQFNEYTKRISMPFLRSPFVHHIHPQPFHLKQYAKLNQYTSAYYGPYKRPQRDMFMHHIHDLVHQYDLNKSHIQSIASKIMSNQQGKWQIELHNGESILTDCVVIANGCNHQPFIPSQFISKPKVTHIFDKNYDQTIEEKANHIVGSGISAAHLTLKLINRQENNNKLHLWLNKNIEIHDFDADPGWLGPKRMNHLLAISSPEARLNVINEERHKGSMPMELFLRLKKQEQAGRLMIHHSPIDEINDKTITSNGCHYKYHHILLATGFVNKICNQPLIQHLIYDEQAPLNSCGYPSLSDELEWLPQLFVVGGLADLELGPFARNIMGGKEGAERISKALHRLNKKIS</sequence>
<name>A0A7X9WDI9_STACP</name>
<evidence type="ECO:0000313" key="5">
    <source>
        <dbReference type="Proteomes" id="UP000291949"/>
    </source>
</evidence>
<reference evidence="4 5" key="1">
    <citation type="journal article" date="2019" name="Sci. Transl. Med.">
        <title>Quorum sensing between bacterial species on the skin protects against epidermal injury in atopic dermatitis.</title>
        <authorList>
            <person name="Williams M.R."/>
        </authorList>
    </citation>
    <scope>NUCLEOTIDE SEQUENCE [LARGE SCALE GENOMIC DNA]</scope>
    <source>
        <strain evidence="4 5">H8</strain>
    </source>
</reference>
<dbReference type="GO" id="GO:0004497">
    <property type="term" value="F:monooxygenase activity"/>
    <property type="evidence" value="ECO:0007669"/>
    <property type="project" value="UniProtKB-KW"/>
</dbReference>
<organism evidence="4 5">
    <name type="scientific">Staphylococcus capitis</name>
    <dbReference type="NCBI Taxonomy" id="29388"/>
    <lineage>
        <taxon>Bacteria</taxon>
        <taxon>Bacillati</taxon>
        <taxon>Bacillota</taxon>
        <taxon>Bacilli</taxon>
        <taxon>Bacillales</taxon>
        <taxon>Staphylococcaceae</taxon>
        <taxon>Staphylococcus</taxon>
    </lineage>
</organism>
<dbReference type="AlphaFoldDB" id="A0A7X9WDI9"/>
<dbReference type="PANTHER" id="PTHR38663:SF1">
    <property type="entry name" value="L-ORNITHINE N(5)-MONOOXYGENASE"/>
    <property type="match status" value="1"/>
</dbReference>
<keyword evidence="2" id="KW-0560">Oxidoreductase</keyword>
<dbReference type="RefSeq" id="WP_030065035.1">
    <property type="nucleotide sequence ID" value="NZ_AP014956.1"/>
</dbReference>
<dbReference type="Proteomes" id="UP000550736">
    <property type="component" value="Unassembled WGS sequence"/>
</dbReference>
<dbReference type="EMBL" id="JABBLX010000001">
    <property type="protein sequence ID" value="NMK96539.1"/>
    <property type="molecule type" value="Genomic_DNA"/>
</dbReference>
<dbReference type="Pfam" id="PF13454">
    <property type="entry name" value="NAD_binding_9"/>
    <property type="match status" value="1"/>
</dbReference>
<dbReference type="EMBL" id="JABBMI010000101">
    <property type="protein sequence ID" value="NMK55505.1"/>
    <property type="molecule type" value="Genomic_DNA"/>
</dbReference>
<feature type="domain" description="FAD-dependent urate hydroxylase HpyO/Asp monooxygenase CreE-like FAD/NAD(P)-binding" evidence="1">
    <location>
        <begin position="5"/>
        <end position="147"/>
    </location>
</feature>
<keyword evidence="6" id="KW-1185">Reference proteome</keyword>
<dbReference type="InterPro" id="IPR038732">
    <property type="entry name" value="HpyO/CreE_NAD-binding"/>
</dbReference>
<dbReference type="EMBL" id="SCHC01000001">
    <property type="protein sequence ID" value="TBW77824.1"/>
    <property type="molecule type" value="Genomic_DNA"/>
</dbReference>
<dbReference type="PANTHER" id="PTHR38663">
    <property type="match status" value="1"/>
</dbReference>
<keyword evidence="2" id="KW-0503">Monooxygenase</keyword>
<evidence type="ECO:0000313" key="6">
    <source>
        <dbReference type="Proteomes" id="UP000538955"/>
    </source>
</evidence>
<dbReference type="Gene3D" id="3.50.50.60">
    <property type="entry name" value="FAD/NAD(P)-binding domain"/>
    <property type="match status" value="1"/>
</dbReference>
<evidence type="ECO:0000313" key="3">
    <source>
        <dbReference type="EMBL" id="NMK96539.1"/>
    </source>
</evidence>
<gene>
    <name evidence="4" type="ORF">EQ811_01795</name>
    <name evidence="3" type="ORF">HHM13_00295</name>
    <name evidence="2" type="ORF">HHM24_12360</name>
</gene>
<dbReference type="Proteomes" id="UP000538955">
    <property type="component" value="Unassembled WGS sequence"/>
</dbReference>
<protein>
    <submittedName>
        <fullName evidence="4">Pyridine nucleotide-disulfide oxidoreductase</fullName>
    </submittedName>
    <submittedName>
        <fullName evidence="2">SidA/IucD/PvdA family monooxygenase</fullName>
    </submittedName>
</protein>
<dbReference type="SUPFAM" id="SSF51905">
    <property type="entry name" value="FAD/NAD(P)-binding domain"/>
    <property type="match status" value="2"/>
</dbReference>
<proteinExistence type="predicted"/>